<evidence type="ECO:0000259" key="1">
    <source>
        <dbReference type="SMART" id="SM00933"/>
    </source>
</evidence>
<name>A0A1N5TSC8_9ARCH</name>
<evidence type="ECO:0000313" key="3">
    <source>
        <dbReference type="EMBL" id="SJK84517.1"/>
    </source>
</evidence>
<reference evidence="3" key="2">
    <citation type="submission" date="2016-06" db="EMBL/GenBank/DDBJ databases">
        <authorList>
            <person name="Olsen C.W."/>
            <person name="Carey S."/>
            <person name="Hinshaw L."/>
            <person name="Karasin A.I."/>
        </authorList>
    </citation>
    <scope>NUCLEOTIDE SEQUENCE [LARGE SCALE GENOMIC DNA]</scope>
    <source>
        <strain evidence="3">PM4</strain>
    </source>
</reference>
<organism evidence="2 5">
    <name type="scientific">Cuniculiplasma divulgatum</name>
    <dbReference type="NCBI Taxonomy" id="1673428"/>
    <lineage>
        <taxon>Archaea</taxon>
        <taxon>Methanobacteriati</taxon>
        <taxon>Thermoplasmatota</taxon>
        <taxon>Thermoplasmata</taxon>
        <taxon>Thermoplasmatales</taxon>
        <taxon>Cuniculiplasmataceae</taxon>
        <taxon>Cuniculiplasma</taxon>
    </lineage>
</organism>
<dbReference type="SMART" id="SM00933">
    <property type="entry name" value="NurA"/>
    <property type="match status" value="1"/>
</dbReference>
<dbReference type="STRING" id="1673428.CPM_0648"/>
<evidence type="ECO:0000313" key="5">
    <source>
        <dbReference type="Proteomes" id="UP000195607"/>
    </source>
</evidence>
<dbReference type="AlphaFoldDB" id="A0A1N5TSC8"/>
<dbReference type="InterPro" id="IPR018977">
    <property type="entry name" value="NurA_domain"/>
</dbReference>
<sequence length="333" mass="39340">MDFIEKYSDFLQNSREIIRRSLILHEEDPAYIYFKDRVRKLFHELPEQKKPELRISATDGSEFSRELYNGQKLVVARAVSQIEGEELEEDSFHLIHVDREQKSELIKRIMENLEHIVATRSMLEKDAKICIMDGSLSGRLYWRTKKFDTDLPDIYSLYTEKLVDFLRTVKEKKVILIFIGKSSETMILKRTIMETDSNVPESVRKQSITDHLLIKSIVQNPGYTEPILVEREITKDQKISFYTMHVLPSMDDTPMKVDFIIPDGSDLDHRDIVSWIMWGYTGLKNHNLWISLADKRVKFHREETEDIIMKLFIKMAGSEYVETRGERRARIRF</sequence>
<feature type="domain" description="NurA" evidence="1">
    <location>
        <begin position="53"/>
        <end position="299"/>
    </location>
</feature>
<reference evidence="2 5" key="1">
    <citation type="submission" date="2016-04" db="EMBL/GenBank/DDBJ databases">
        <authorList>
            <person name="Evans L.H."/>
            <person name="Alamgir A."/>
            <person name="Owens N."/>
            <person name="Weber N.D."/>
            <person name="Virtaneva K."/>
            <person name="Barbian K."/>
            <person name="Babar A."/>
            <person name="Rosenke K."/>
        </authorList>
    </citation>
    <scope>NUCLEOTIDE SEQUENCE [LARGE SCALE GENOMIC DNA]</scope>
    <source>
        <strain evidence="2">S5</strain>
        <strain evidence="5">S5(T) (JCM 30642 \VKM B-2941)</strain>
    </source>
</reference>
<proteinExistence type="predicted"/>
<keyword evidence="4" id="KW-1185">Reference proteome</keyword>
<reference evidence="4" key="3">
    <citation type="submission" date="2016-06" db="EMBL/GenBank/DDBJ databases">
        <authorList>
            <person name="Toshchakov V.S."/>
        </authorList>
    </citation>
    <scope>NUCLEOTIDE SEQUENCE [LARGE SCALE GENOMIC DNA]</scope>
    <source>
        <strain>PM4 (JCM 30641</strain>
        <strain evidence="4">\VKM B-2940)</strain>
    </source>
</reference>
<dbReference type="KEGG" id="cdiv:CPM_0648"/>
<evidence type="ECO:0000313" key="4">
    <source>
        <dbReference type="Proteomes" id="UP000187822"/>
    </source>
</evidence>
<dbReference type="GeneID" id="41587952"/>
<gene>
    <name evidence="3" type="ORF">CPM_0648</name>
    <name evidence="2" type="ORF">CSP5_0670</name>
</gene>
<evidence type="ECO:0000313" key="2">
    <source>
        <dbReference type="EMBL" id="SIM51254.1"/>
    </source>
</evidence>
<protein>
    <submittedName>
        <fullName evidence="2">NurA nuclease</fullName>
    </submittedName>
</protein>
<dbReference type="EMBL" id="LT671858">
    <property type="protein sequence ID" value="SIM51254.1"/>
    <property type="molecule type" value="Genomic_DNA"/>
</dbReference>
<dbReference type="Proteomes" id="UP000195607">
    <property type="component" value="Chromosome I"/>
</dbReference>
<accession>A0A1N5TSC8</accession>
<dbReference type="OrthoDB" id="88693at2157"/>
<dbReference type="Pfam" id="PF09376">
    <property type="entry name" value="NurA"/>
    <property type="match status" value="1"/>
</dbReference>
<dbReference type="Proteomes" id="UP000187822">
    <property type="component" value="Chromosome I"/>
</dbReference>
<dbReference type="EMBL" id="LT719092">
    <property type="protein sequence ID" value="SJK84517.1"/>
    <property type="molecule type" value="Genomic_DNA"/>
</dbReference>
<dbReference type="RefSeq" id="WP_021789804.1">
    <property type="nucleotide sequence ID" value="NZ_LT671858.1"/>
</dbReference>